<protein>
    <submittedName>
        <fullName evidence="2">Uncharacterized protein</fullName>
    </submittedName>
</protein>
<gene>
    <name evidence="2" type="ORF">VZT92_018678</name>
</gene>
<feature type="compositionally biased region" description="Polar residues" evidence="1">
    <location>
        <begin position="25"/>
        <end position="35"/>
    </location>
</feature>
<dbReference type="AlphaFoldDB" id="A0AAW1EI18"/>
<dbReference type="Proteomes" id="UP001488805">
    <property type="component" value="Unassembled WGS sequence"/>
</dbReference>
<feature type="region of interest" description="Disordered" evidence="1">
    <location>
        <begin position="23"/>
        <end position="49"/>
    </location>
</feature>
<evidence type="ECO:0000313" key="2">
    <source>
        <dbReference type="EMBL" id="KAK9522199.1"/>
    </source>
</evidence>
<comment type="caution">
    <text evidence="2">The sequence shown here is derived from an EMBL/GenBank/DDBJ whole genome shotgun (WGS) entry which is preliminary data.</text>
</comment>
<dbReference type="EMBL" id="JBCEZU010000221">
    <property type="protein sequence ID" value="KAK9522199.1"/>
    <property type="molecule type" value="Genomic_DNA"/>
</dbReference>
<name>A0AAW1EI18_ZOAVI</name>
<keyword evidence="3" id="KW-1185">Reference proteome</keyword>
<sequence>MQVLPVSLGSSCIPVRSHHTDMFPVNQTHSNSSNGIALPRRRREGPLSRDQRCKCGVGSRCLSRSQGLLEEQKFKTLF</sequence>
<evidence type="ECO:0000313" key="3">
    <source>
        <dbReference type="Proteomes" id="UP001488805"/>
    </source>
</evidence>
<organism evidence="2 3">
    <name type="scientific">Zoarces viviparus</name>
    <name type="common">Viviparous eelpout</name>
    <name type="synonym">Blennius viviparus</name>
    <dbReference type="NCBI Taxonomy" id="48416"/>
    <lineage>
        <taxon>Eukaryota</taxon>
        <taxon>Metazoa</taxon>
        <taxon>Chordata</taxon>
        <taxon>Craniata</taxon>
        <taxon>Vertebrata</taxon>
        <taxon>Euteleostomi</taxon>
        <taxon>Actinopterygii</taxon>
        <taxon>Neopterygii</taxon>
        <taxon>Teleostei</taxon>
        <taxon>Neoteleostei</taxon>
        <taxon>Acanthomorphata</taxon>
        <taxon>Eupercaria</taxon>
        <taxon>Perciformes</taxon>
        <taxon>Cottioidei</taxon>
        <taxon>Zoarcales</taxon>
        <taxon>Zoarcidae</taxon>
        <taxon>Zoarcinae</taxon>
        <taxon>Zoarces</taxon>
    </lineage>
</organism>
<accession>A0AAW1EI18</accession>
<evidence type="ECO:0000256" key="1">
    <source>
        <dbReference type="SAM" id="MobiDB-lite"/>
    </source>
</evidence>
<proteinExistence type="predicted"/>
<reference evidence="2 3" key="1">
    <citation type="journal article" date="2024" name="Genome Biol. Evol.">
        <title>Chromosome-level genome assembly of the viviparous eelpout Zoarces viviparus.</title>
        <authorList>
            <person name="Fuhrmann N."/>
            <person name="Brasseur M.V."/>
            <person name="Bakowski C.E."/>
            <person name="Podsiadlowski L."/>
            <person name="Prost S."/>
            <person name="Krehenwinkel H."/>
            <person name="Mayer C."/>
        </authorList>
    </citation>
    <scope>NUCLEOTIDE SEQUENCE [LARGE SCALE GENOMIC DNA]</scope>
    <source>
        <strain evidence="2">NO-MEL_2022_Ind0_liver</strain>
    </source>
</reference>